<dbReference type="InterPro" id="IPR011333">
    <property type="entry name" value="SKP1/BTB/POZ_sf"/>
</dbReference>
<dbReference type="PROSITE" id="PS52046">
    <property type="entry name" value="ZF_C2HC_NPR"/>
    <property type="match status" value="1"/>
</dbReference>
<feature type="domain" description="BTB" evidence="3">
    <location>
        <begin position="74"/>
        <end position="150"/>
    </location>
</feature>
<evidence type="ECO:0000256" key="2">
    <source>
        <dbReference type="PROSITE-ProRule" id="PRU01391"/>
    </source>
</evidence>
<dbReference type="SUPFAM" id="SSF54695">
    <property type="entry name" value="POZ domain"/>
    <property type="match status" value="1"/>
</dbReference>
<accession>A0ABC8QPC7</accession>
<dbReference type="PANTHER" id="PTHR46475:SF7">
    <property type="entry name" value="REGULATORY PROTEIN, PUTATIVE-RELATED"/>
    <property type="match status" value="1"/>
</dbReference>
<dbReference type="EMBL" id="CAUOFW020000001">
    <property type="protein sequence ID" value="CAK9133185.1"/>
    <property type="molecule type" value="Genomic_DNA"/>
</dbReference>
<keyword evidence="2" id="KW-0863">Zinc-finger</keyword>
<evidence type="ECO:0000313" key="6">
    <source>
        <dbReference type="Proteomes" id="UP001642360"/>
    </source>
</evidence>
<sequence length="194" mass="21217">MIASSSKTQVMEFANELSSSLSFVSSSYLSNGSSSHNVPSSTGYEPGANLELLSLSKLSGSIEKLLVDAEYDYSDADIIVEGISVGVHRCILAARSLFFHELFKKGNDNSVKEGKPKYLMSELVPYGRVGYEAFTVFLNYLYTGKLKPSPSEVSTCVDNSCVHDACRPAINYAVELMFASATFQMKELVMLVQM</sequence>
<dbReference type="Proteomes" id="UP001642360">
    <property type="component" value="Unassembled WGS sequence"/>
</dbReference>
<dbReference type="InterPro" id="IPR000210">
    <property type="entry name" value="BTB/POZ_dom"/>
</dbReference>
<proteinExistence type="predicted"/>
<dbReference type="PANTHER" id="PTHR46475">
    <property type="entry name" value="REGULATORY PROTEIN NPR3"/>
    <property type="match status" value="1"/>
</dbReference>
<organism evidence="5 6">
    <name type="scientific">Ilex paraguariensis</name>
    <name type="common">yerba mate</name>
    <dbReference type="NCBI Taxonomy" id="185542"/>
    <lineage>
        <taxon>Eukaryota</taxon>
        <taxon>Viridiplantae</taxon>
        <taxon>Streptophyta</taxon>
        <taxon>Embryophyta</taxon>
        <taxon>Tracheophyta</taxon>
        <taxon>Spermatophyta</taxon>
        <taxon>Magnoliopsida</taxon>
        <taxon>eudicotyledons</taxon>
        <taxon>Gunneridae</taxon>
        <taxon>Pentapetalae</taxon>
        <taxon>asterids</taxon>
        <taxon>campanulids</taxon>
        <taxon>Aquifoliales</taxon>
        <taxon>Aquifoliaceae</taxon>
        <taxon>Ilex</taxon>
    </lineage>
</organism>
<evidence type="ECO:0008006" key="7">
    <source>
        <dbReference type="Google" id="ProtNLM"/>
    </source>
</evidence>
<dbReference type="SMART" id="SM00225">
    <property type="entry name" value="BTB"/>
    <property type="match status" value="1"/>
</dbReference>
<comment type="caution">
    <text evidence="5">The sequence shown here is derived from an EMBL/GenBank/DDBJ whole genome shotgun (WGS) entry which is preliminary data.</text>
</comment>
<keyword evidence="2" id="KW-0479">Metal-binding</keyword>
<dbReference type="InterPro" id="IPR044292">
    <property type="entry name" value="NPR"/>
</dbReference>
<evidence type="ECO:0000259" key="3">
    <source>
        <dbReference type="PROSITE" id="PS50097"/>
    </source>
</evidence>
<keyword evidence="6" id="KW-1185">Reference proteome</keyword>
<name>A0ABC8QPC7_9AQUA</name>
<dbReference type="Pfam" id="PF00651">
    <property type="entry name" value="BTB"/>
    <property type="match status" value="1"/>
</dbReference>
<protein>
    <recommendedName>
        <fullName evidence="7">BTB domain-containing protein</fullName>
    </recommendedName>
</protein>
<dbReference type="InterPro" id="IPR057250">
    <property type="entry name" value="Znf_C2HC_NPR-type"/>
</dbReference>
<gene>
    <name evidence="5" type="ORF">ILEXP_LOCUS60</name>
</gene>
<evidence type="ECO:0000259" key="4">
    <source>
        <dbReference type="PROSITE" id="PS52046"/>
    </source>
</evidence>
<reference evidence="5 6" key="1">
    <citation type="submission" date="2024-02" db="EMBL/GenBank/DDBJ databases">
        <authorList>
            <person name="Vignale AGUSTIN F."/>
            <person name="Sosa J E."/>
            <person name="Modenutti C."/>
        </authorList>
    </citation>
    <scope>NUCLEOTIDE SEQUENCE [LARGE SCALE GENOMIC DNA]</scope>
</reference>
<dbReference type="GO" id="GO:0008270">
    <property type="term" value="F:zinc ion binding"/>
    <property type="evidence" value="ECO:0007669"/>
    <property type="project" value="UniProtKB-KW"/>
</dbReference>
<evidence type="ECO:0000313" key="5">
    <source>
        <dbReference type="EMBL" id="CAK9133185.1"/>
    </source>
</evidence>
<dbReference type="Gene3D" id="3.30.710.10">
    <property type="entry name" value="Potassium Channel Kv1.1, Chain A"/>
    <property type="match status" value="1"/>
</dbReference>
<dbReference type="AlphaFoldDB" id="A0ABC8QPC7"/>
<dbReference type="PROSITE" id="PS50097">
    <property type="entry name" value="BTB"/>
    <property type="match status" value="1"/>
</dbReference>
<comment type="caution">
    <text evidence="2">Lacks conserved residue(s) required for the propagation of feature annotation.</text>
</comment>
<evidence type="ECO:0000256" key="1">
    <source>
        <dbReference type="ARBA" id="ARBA00004906"/>
    </source>
</evidence>
<keyword evidence="2" id="KW-0862">Zinc</keyword>
<comment type="pathway">
    <text evidence="1">Protein modification; protein ubiquitination.</text>
</comment>
<dbReference type="CDD" id="cd18310">
    <property type="entry name" value="BTB_POZ_NPR_plant"/>
    <property type="match status" value="1"/>
</dbReference>
<feature type="domain" description="C2HC NPR-type" evidence="4">
    <location>
        <begin position="153"/>
        <end position="167"/>
    </location>
</feature>